<dbReference type="GO" id="GO:0000981">
    <property type="term" value="F:DNA-binding transcription factor activity, RNA polymerase II-specific"/>
    <property type="evidence" value="ECO:0007669"/>
    <property type="project" value="InterPro"/>
</dbReference>
<dbReference type="Pfam" id="PF00412">
    <property type="entry name" value="LIM"/>
    <property type="match status" value="2"/>
</dbReference>
<dbReference type="InterPro" id="IPR001356">
    <property type="entry name" value="HD"/>
</dbReference>
<feature type="DNA-binding region" description="Homeobox" evidence="9">
    <location>
        <begin position="176"/>
        <end position="235"/>
    </location>
</feature>
<dbReference type="InterPro" id="IPR049594">
    <property type="entry name" value="Lhx3/4-like_LIM2"/>
</dbReference>
<dbReference type="GO" id="GO:0000977">
    <property type="term" value="F:RNA polymerase II transcription regulatory region sequence-specific DNA binding"/>
    <property type="evidence" value="ECO:0007669"/>
    <property type="project" value="TreeGrafter"/>
</dbReference>
<comment type="subcellular location">
    <subcellularLocation>
        <location evidence="1 9 11">Nucleus</location>
    </subcellularLocation>
</comment>
<dbReference type="SUPFAM" id="SSF57716">
    <property type="entry name" value="Glucocorticoid receptor-like (DNA-binding domain)"/>
    <property type="match status" value="2"/>
</dbReference>
<feature type="domain" description="LIM zinc-binding" evidence="12">
    <location>
        <begin position="105"/>
        <end position="168"/>
    </location>
</feature>
<evidence type="ECO:0000256" key="1">
    <source>
        <dbReference type="ARBA" id="ARBA00004123"/>
    </source>
</evidence>
<organism evidence="14 15">
    <name type="scientific">Loa loa</name>
    <name type="common">Eye worm</name>
    <name type="synonym">Filaria loa</name>
    <dbReference type="NCBI Taxonomy" id="7209"/>
    <lineage>
        <taxon>Eukaryota</taxon>
        <taxon>Metazoa</taxon>
        <taxon>Ecdysozoa</taxon>
        <taxon>Nematoda</taxon>
        <taxon>Chromadorea</taxon>
        <taxon>Rhabditida</taxon>
        <taxon>Spirurina</taxon>
        <taxon>Spiruromorpha</taxon>
        <taxon>Filarioidea</taxon>
        <taxon>Onchocercidae</taxon>
        <taxon>Loa</taxon>
    </lineage>
</organism>
<evidence type="ECO:0000256" key="7">
    <source>
        <dbReference type="ARBA" id="ARBA00023155"/>
    </source>
</evidence>
<dbReference type="SUPFAM" id="SSF46689">
    <property type="entry name" value="Homeodomain-like"/>
    <property type="match status" value="1"/>
</dbReference>
<dbReference type="InterPro" id="IPR050453">
    <property type="entry name" value="LIM_Homeobox_TF"/>
</dbReference>
<dbReference type="Gene3D" id="1.10.10.60">
    <property type="entry name" value="Homeodomain-like"/>
    <property type="match status" value="1"/>
</dbReference>
<keyword evidence="6 9" id="KW-0238">DNA-binding</keyword>
<dbReference type="Proteomes" id="UP000095285">
    <property type="component" value="Unassembled WGS sequence"/>
</dbReference>
<dbReference type="InterPro" id="IPR001781">
    <property type="entry name" value="Znf_LIM"/>
</dbReference>
<accession>A0A1I7V7G9</accession>
<dbReference type="PROSITE" id="PS00478">
    <property type="entry name" value="LIM_DOMAIN_1"/>
    <property type="match status" value="2"/>
</dbReference>
<feature type="domain" description="Homeobox" evidence="13">
    <location>
        <begin position="174"/>
        <end position="234"/>
    </location>
</feature>
<evidence type="ECO:0000256" key="10">
    <source>
        <dbReference type="PROSITE-ProRule" id="PRU00125"/>
    </source>
</evidence>
<keyword evidence="8 9" id="KW-0539">Nucleus</keyword>
<dbReference type="SMART" id="SM00132">
    <property type="entry name" value="LIM"/>
    <property type="match status" value="2"/>
</dbReference>
<dbReference type="InParanoid" id="A0A1I7V7G9"/>
<dbReference type="GO" id="GO:0008270">
    <property type="term" value="F:zinc ion binding"/>
    <property type="evidence" value="ECO:0007669"/>
    <property type="project" value="InterPro"/>
</dbReference>
<evidence type="ECO:0000259" key="12">
    <source>
        <dbReference type="PROSITE" id="PS50023"/>
    </source>
</evidence>
<keyword evidence="5 10" id="KW-0440">LIM domain</keyword>
<reference evidence="14" key="1">
    <citation type="submission" date="2012-04" db="EMBL/GenBank/DDBJ databases">
        <title>The Genome Sequence of Loa loa.</title>
        <authorList>
            <consortium name="The Broad Institute Genome Sequencing Platform"/>
            <consortium name="Broad Institute Genome Sequencing Center for Infectious Disease"/>
            <person name="Nutman T.B."/>
            <person name="Fink D.L."/>
            <person name="Russ C."/>
            <person name="Young S."/>
            <person name="Zeng Q."/>
            <person name="Gargeya S."/>
            <person name="Alvarado L."/>
            <person name="Berlin A."/>
            <person name="Chapman S.B."/>
            <person name="Chen Z."/>
            <person name="Freedman E."/>
            <person name="Gellesch M."/>
            <person name="Goldberg J."/>
            <person name="Griggs A."/>
            <person name="Gujja S."/>
            <person name="Heilman E.R."/>
            <person name="Heiman D."/>
            <person name="Howarth C."/>
            <person name="Mehta T."/>
            <person name="Neiman D."/>
            <person name="Pearson M."/>
            <person name="Roberts A."/>
            <person name="Saif S."/>
            <person name="Shea T."/>
            <person name="Shenoy N."/>
            <person name="Sisk P."/>
            <person name="Stolte C."/>
            <person name="Sykes S."/>
            <person name="White J."/>
            <person name="Yandava C."/>
            <person name="Haas B."/>
            <person name="Henn M.R."/>
            <person name="Nusbaum C."/>
            <person name="Birren B."/>
        </authorList>
    </citation>
    <scope>NUCLEOTIDE SEQUENCE [LARGE SCALE GENOMIC DNA]</scope>
</reference>
<dbReference type="InterPro" id="IPR017970">
    <property type="entry name" value="Homeobox_CS"/>
</dbReference>
<keyword evidence="14" id="KW-1185">Reference proteome</keyword>
<dbReference type="PROSITE" id="PS50023">
    <property type="entry name" value="LIM_DOMAIN_2"/>
    <property type="match status" value="2"/>
</dbReference>
<evidence type="ECO:0000313" key="15">
    <source>
        <dbReference type="WBParaSite" id="EN70_1072"/>
    </source>
</evidence>
<protein>
    <submittedName>
        <fullName evidence="15">Homeobox domain-containing protein</fullName>
    </submittedName>
</protein>
<dbReference type="FunFam" id="2.10.110.10:FF:000006">
    <property type="entry name" value="LIM homeobox transcription factor 1-beta"/>
    <property type="match status" value="1"/>
</dbReference>
<dbReference type="FunCoup" id="A0A1I7V7G9">
    <property type="interactions" value="135"/>
</dbReference>
<dbReference type="Gene3D" id="2.10.110.10">
    <property type="entry name" value="Cysteine Rich Protein"/>
    <property type="match status" value="2"/>
</dbReference>
<dbReference type="SMART" id="SM00389">
    <property type="entry name" value="HOX"/>
    <property type="match status" value="1"/>
</dbReference>
<dbReference type="PANTHER" id="PTHR24208:SF128">
    <property type="entry name" value="LIM3, ISOFORM G"/>
    <property type="match status" value="1"/>
</dbReference>
<dbReference type="eggNOG" id="KOG4577">
    <property type="taxonomic scope" value="Eukaryota"/>
</dbReference>
<evidence type="ECO:0000259" key="13">
    <source>
        <dbReference type="PROSITE" id="PS50071"/>
    </source>
</evidence>
<evidence type="ECO:0000256" key="8">
    <source>
        <dbReference type="ARBA" id="ARBA00023242"/>
    </source>
</evidence>
<dbReference type="STRING" id="7209.A0A1I7V7G9"/>
<dbReference type="FunFam" id="2.10.110.10:FF:000032">
    <property type="entry name" value="LIM/homeobox protein Lhx3"/>
    <property type="match status" value="1"/>
</dbReference>
<evidence type="ECO:0000313" key="14">
    <source>
        <dbReference type="Proteomes" id="UP000095285"/>
    </source>
</evidence>
<dbReference type="FunFam" id="1.10.10.60:FF:000219">
    <property type="entry name" value="LIM/homeobox protein Lhx3"/>
    <property type="match status" value="1"/>
</dbReference>
<evidence type="ECO:0000256" key="3">
    <source>
        <dbReference type="ARBA" id="ARBA00022737"/>
    </source>
</evidence>
<dbReference type="CDD" id="cd09376">
    <property type="entry name" value="LIM2_Lhx3_Lhx4"/>
    <property type="match status" value="1"/>
</dbReference>
<evidence type="ECO:0000256" key="4">
    <source>
        <dbReference type="ARBA" id="ARBA00022833"/>
    </source>
</evidence>
<keyword evidence="7 9" id="KW-0371">Homeobox</keyword>
<keyword evidence="2 10" id="KW-0479">Metal-binding</keyword>
<dbReference type="PROSITE" id="PS50071">
    <property type="entry name" value="HOMEOBOX_2"/>
    <property type="match status" value="1"/>
</dbReference>
<dbReference type="InterPro" id="IPR009057">
    <property type="entry name" value="Homeodomain-like_sf"/>
</dbReference>
<gene>
    <name evidence="15" type="primary">LOAG_04639</name>
</gene>
<proteinExistence type="predicted"/>
<evidence type="ECO:0000256" key="9">
    <source>
        <dbReference type="PROSITE-ProRule" id="PRU00108"/>
    </source>
</evidence>
<dbReference type="AlphaFoldDB" id="A0A1I7V7G9"/>
<dbReference type="CDD" id="cd00086">
    <property type="entry name" value="homeodomain"/>
    <property type="match status" value="1"/>
</dbReference>
<dbReference type="GO" id="GO:0005634">
    <property type="term" value="C:nucleus"/>
    <property type="evidence" value="ECO:0007669"/>
    <property type="project" value="UniProtKB-SubCell"/>
</dbReference>
<dbReference type="PANTHER" id="PTHR24208">
    <property type="entry name" value="LIM/HOMEOBOX PROTEIN LHX"/>
    <property type="match status" value="1"/>
</dbReference>
<keyword evidence="3" id="KW-0677">Repeat</keyword>
<feature type="domain" description="LIM zinc-binding" evidence="12">
    <location>
        <begin position="45"/>
        <end position="104"/>
    </location>
</feature>
<dbReference type="GO" id="GO:0030182">
    <property type="term" value="P:neuron differentiation"/>
    <property type="evidence" value="ECO:0007669"/>
    <property type="project" value="TreeGrafter"/>
</dbReference>
<dbReference type="OrthoDB" id="10068367at2759"/>
<evidence type="ECO:0000256" key="6">
    <source>
        <dbReference type="ARBA" id="ARBA00023125"/>
    </source>
</evidence>
<evidence type="ECO:0000256" key="11">
    <source>
        <dbReference type="RuleBase" id="RU000682"/>
    </source>
</evidence>
<sequence>MECDRSIHLFCMISISSFTTFLNHRVENHRTAIAQNTSNRSGTVYLCGKCEEPIRDRFVLKVLDRSFHPQCLRCVHCEQLLSSKCYLKGGQPYCKDHFYKRFGTKCSMCDEGICPDMVVRRANEHVYHVSCFQCIICKRELRTGEEFYLIPTDGRLVCKSDYEMAKTKETDIDSNTKRPRTTISAKSLEILKQAYQASSKPARHIREQLAADTGLDMRVVQVWFQNRRAKEKRLKKDAGRQWGTYGITKSLDSGSASPNDSICESPVYGAGGYLDTPLDADTLDTDRQLDLGYGEMDGGYSCGMDGILAPASSLLGLNSSSAKNQLEQQQQNLLFMHVQSSTISRNNPHLEPQFP</sequence>
<reference evidence="15" key="2">
    <citation type="submission" date="2016-11" db="UniProtKB">
        <authorList>
            <consortium name="WormBaseParasite"/>
        </authorList>
    </citation>
    <scope>IDENTIFICATION</scope>
</reference>
<evidence type="ECO:0000256" key="5">
    <source>
        <dbReference type="ARBA" id="ARBA00023038"/>
    </source>
</evidence>
<dbReference type="PROSITE" id="PS00027">
    <property type="entry name" value="HOMEOBOX_1"/>
    <property type="match status" value="1"/>
</dbReference>
<keyword evidence="4 10" id="KW-0862">Zinc</keyword>
<name>A0A1I7V7G9_LOALO</name>
<dbReference type="WBParaSite" id="EN70_1072">
    <property type="protein sequence ID" value="EN70_1072"/>
    <property type="gene ID" value="EN70_1072"/>
</dbReference>
<dbReference type="Pfam" id="PF00046">
    <property type="entry name" value="Homeodomain"/>
    <property type="match status" value="1"/>
</dbReference>
<evidence type="ECO:0000256" key="2">
    <source>
        <dbReference type="ARBA" id="ARBA00022723"/>
    </source>
</evidence>